<dbReference type="SUPFAM" id="SSF46785">
    <property type="entry name" value="Winged helix' DNA-binding domain"/>
    <property type="match status" value="1"/>
</dbReference>
<evidence type="ECO:0000313" key="8">
    <source>
        <dbReference type="EMBL" id="SVC27232.1"/>
    </source>
</evidence>
<evidence type="ECO:0000256" key="5">
    <source>
        <dbReference type="ARBA" id="ARBA00023163"/>
    </source>
</evidence>
<feature type="domain" description="LexA repressor DNA-binding" evidence="7">
    <location>
        <begin position="6"/>
        <end position="67"/>
    </location>
</feature>
<gene>
    <name evidence="8" type="ORF">METZ01_LOCUS280086</name>
</gene>
<accession>A0A382KVS8</accession>
<dbReference type="InterPro" id="IPR036388">
    <property type="entry name" value="WH-like_DNA-bd_sf"/>
</dbReference>
<evidence type="ECO:0000256" key="3">
    <source>
        <dbReference type="ARBA" id="ARBA00023015"/>
    </source>
</evidence>
<keyword evidence="4" id="KW-0238">DNA-binding</keyword>
<evidence type="ECO:0000259" key="7">
    <source>
        <dbReference type="Pfam" id="PF01726"/>
    </source>
</evidence>
<dbReference type="Gene3D" id="1.10.10.10">
    <property type="entry name" value="Winged helix-like DNA-binding domain superfamily/Winged helix DNA-binding domain"/>
    <property type="match status" value="1"/>
</dbReference>
<dbReference type="InterPro" id="IPR015927">
    <property type="entry name" value="Peptidase_S24_S26A/B/C"/>
</dbReference>
<evidence type="ECO:0008006" key="9">
    <source>
        <dbReference type="Google" id="ProtNLM"/>
    </source>
</evidence>
<evidence type="ECO:0000259" key="6">
    <source>
        <dbReference type="Pfam" id="PF00717"/>
    </source>
</evidence>
<evidence type="ECO:0000256" key="4">
    <source>
        <dbReference type="ARBA" id="ARBA00023125"/>
    </source>
</evidence>
<dbReference type="GO" id="GO:0045892">
    <property type="term" value="P:negative regulation of DNA-templated transcription"/>
    <property type="evidence" value="ECO:0007669"/>
    <property type="project" value="InterPro"/>
</dbReference>
<feature type="domain" description="Peptidase S24/S26A/S26B/S26C" evidence="6">
    <location>
        <begin position="94"/>
        <end position="223"/>
    </location>
</feature>
<dbReference type="GO" id="GO:0003677">
    <property type="term" value="F:DNA binding"/>
    <property type="evidence" value="ECO:0007669"/>
    <property type="project" value="UniProtKB-KW"/>
</dbReference>
<dbReference type="EMBL" id="UINC01082455">
    <property type="protein sequence ID" value="SVC27232.1"/>
    <property type="molecule type" value="Genomic_DNA"/>
</dbReference>
<keyword evidence="2" id="KW-0235">DNA replication</keyword>
<keyword evidence="1" id="KW-0678">Repressor</keyword>
<dbReference type="InterPro" id="IPR036390">
    <property type="entry name" value="WH_DNA-bd_sf"/>
</dbReference>
<organism evidence="8">
    <name type="scientific">marine metagenome</name>
    <dbReference type="NCBI Taxonomy" id="408172"/>
    <lineage>
        <taxon>unclassified sequences</taxon>
        <taxon>metagenomes</taxon>
        <taxon>ecological metagenomes</taxon>
    </lineage>
</organism>
<dbReference type="Pfam" id="PF00717">
    <property type="entry name" value="Peptidase_S24"/>
    <property type="match status" value="1"/>
</dbReference>
<evidence type="ECO:0000256" key="1">
    <source>
        <dbReference type="ARBA" id="ARBA00022491"/>
    </source>
</evidence>
<dbReference type="InterPro" id="IPR006199">
    <property type="entry name" value="LexA_DNA-bd_dom"/>
</dbReference>
<keyword evidence="3" id="KW-0805">Transcription regulation</keyword>
<dbReference type="Pfam" id="PF01726">
    <property type="entry name" value="LexA_DNA_bind"/>
    <property type="match status" value="1"/>
</dbReference>
<dbReference type="GO" id="GO:0006508">
    <property type="term" value="P:proteolysis"/>
    <property type="evidence" value="ECO:0007669"/>
    <property type="project" value="InterPro"/>
</dbReference>
<dbReference type="PANTHER" id="PTHR33516">
    <property type="entry name" value="LEXA REPRESSOR"/>
    <property type="match status" value="1"/>
</dbReference>
<dbReference type="GO" id="GO:0009432">
    <property type="term" value="P:SOS response"/>
    <property type="evidence" value="ECO:0007669"/>
    <property type="project" value="InterPro"/>
</dbReference>
<dbReference type="AlphaFoldDB" id="A0A382KVS8"/>
<proteinExistence type="predicted"/>
<dbReference type="InterPro" id="IPR006200">
    <property type="entry name" value="LexA"/>
</dbReference>
<dbReference type="NCBIfam" id="TIGR00498">
    <property type="entry name" value="lexA"/>
    <property type="match status" value="1"/>
</dbReference>
<evidence type="ECO:0000256" key="2">
    <source>
        <dbReference type="ARBA" id="ARBA00022705"/>
    </source>
</evidence>
<dbReference type="PANTHER" id="PTHR33516:SF2">
    <property type="entry name" value="LEXA REPRESSOR-RELATED"/>
    <property type="match status" value="1"/>
</dbReference>
<protein>
    <recommendedName>
        <fullName evidence="9">Repressor LexA</fullName>
    </recommendedName>
</protein>
<dbReference type="Gene3D" id="2.10.109.10">
    <property type="entry name" value="Umud Fragment, subunit A"/>
    <property type="match status" value="1"/>
</dbReference>
<dbReference type="GO" id="GO:0006260">
    <property type="term" value="P:DNA replication"/>
    <property type="evidence" value="ECO:0007669"/>
    <property type="project" value="UniProtKB-KW"/>
</dbReference>
<dbReference type="InterPro" id="IPR036286">
    <property type="entry name" value="LexA/Signal_pep-like_sf"/>
</dbReference>
<dbReference type="GO" id="GO:0004252">
    <property type="term" value="F:serine-type endopeptidase activity"/>
    <property type="evidence" value="ECO:0007669"/>
    <property type="project" value="InterPro"/>
</dbReference>
<name>A0A382KVS8_9ZZZZ</name>
<dbReference type="SUPFAM" id="SSF51306">
    <property type="entry name" value="LexA/Signal peptidase"/>
    <property type="match status" value="1"/>
</dbReference>
<dbReference type="InterPro" id="IPR050077">
    <property type="entry name" value="LexA_repressor"/>
</dbReference>
<sequence>MTSNLNLSPKQNNIFNYIVEYFEENGISPTIEDVKKGCKISSKSVVSYNLNILENKGLIDRKKGIARSITRAGNQTLQNSKTLTSGFEDYLNIPIVTSISAGSPLELLTSEEIMQNYKSGSEFIEIPSSLYSKKSELIGVRIKGDSMSGDSIEDGDIIIIDCSKNSNASPKQGEMVVARVNEDTATLKRFYKKGNKIELHPSNKKYSALIEDAKNVIIEGKVVALIRKF</sequence>
<keyword evidence="5" id="KW-0804">Transcription</keyword>
<reference evidence="8" key="1">
    <citation type="submission" date="2018-05" db="EMBL/GenBank/DDBJ databases">
        <authorList>
            <person name="Lanie J.A."/>
            <person name="Ng W.-L."/>
            <person name="Kazmierczak K.M."/>
            <person name="Andrzejewski T.M."/>
            <person name="Davidsen T.M."/>
            <person name="Wayne K.J."/>
            <person name="Tettelin H."/>
            <person name="Glass J.I."/>
            <person name="Rusch D."/>
            <person name="Podicherti R."/>
            <person name="Tsui H.-C.T."/>
            <person name="Winkler M.E."/>
        </authorList>
    </citation>
    <scope>NUCLEOTIDE SEQUENCE</scope>
</reference>